<evidence type="ECO:0000259" key="1">
    <source>
        <dbReference type="Pfam" id="PF13358"/>
    </source>
</evidence>
<sequence length="118" mass="13565">MNGFDVLFTDESSIQLECHRRFCFTKKGQPAKHKSRAKHRCKVHIWAGILCQGKTPIVIIEGIVNGVGLIEVLKAGLLPYMNNVDSCPWFMQDNDSKHTSKRVGTWFEENNINCWHTY</sequence>
<proteinExistence type="predicted"/>
<evidence type="ECO:0000313" key="2">
    <source>
        <dbReference type="EnsemblMetazoa" id="Aqu2.1.39471_001"/>
    </source>
</evidence>
<dbReference type="Gene3D" id="3.30.420.10">
    <property type="entry name" value="Ribonuclease H-like superfamily/Ribonuclease H"/>
    <property type="match status" value="1"/>
</dbReference>
<dbReference type="GO" id="GO:0003676">
    <property type="term" value="F:nucleic acid binding"/>
    <property type="evidence" value="ECO:0007669"/>
    <property type="project" value="InterPro"/>
</dbReference>
<protein>
    <recommendedName>
        <fullName evidence="1">Tc1-like transposase DDE domain-containing protein</fullName>
    </recommendedName>
</protein>
<dbReference type="InterPro" id="IPR038717">
    <property type="entry name" value="Tc1-like_DDE_dom"/>
</dbReference>
<dbReference type="AlphaFoldDB" id="A0A1X7VHF2"/>
<dbReference type="InterPro" id="IPR036397">
    <property type="entry name" value="RNaseH_sf"/>
</dbReference>
<name>A0A1X7VHF2_AMPQE</name>
<dbReference type="Pfam" id="PF13358">
    <property type="entry name" value="DDE_3"/>
    <property type="match status" value="1"/>
</dbReference>
<feature type="domain" description="Tc1-like transposase DDE" evidence="1">
    <location>
        <begin position="5"/>
        <end position="114"/>
    </location>
</feature>
<reference evidence="2" key="1">
    <citation type="submission" date="2017-05" db="UniProtKB">
        <authorList>
            <consortium name="EnsemblMetazoa"/>
        </authorList>
    </citation>
    <scope>IDENTIFICATION</scope>
</reference>
<organism evidence="2">
    <name type="scientific">Amphimedon queenslandica</name>
    <name type="common">Sponge</name>
    <dbReference type="NCBI Taxonomy" id="400682"/>
    <lineage>
        <taxon>Eukaryota</taxon>
        <taxon>Metazoa</taxon>
        <taxon>Porifera</taxon>
        <taxon>Demospongiae</taxon>
        <taxon>Heteroscleromorpha</taxon>
        <taxon>Haplosclerida</taxon>
        <taxon>Niphatidae</taxon>
        <taxon>Amphimedon</taxon>
    </lineage>
</organism>
<dbReference type="InParanoid" id="A0A1X7VHF2"/>
<accession>A0A1X7VHF2</accession>
<dbReference type="EnsemblMetazoa" id="Aqu2.1.39471_001">
    <property type="protein sequence ID" value="Aqu2.1.39471_001"/>
    <property type="gene ID" value="Aqu2.1.39471"/>
</dbReference>